<keyword evidence="1" id="KW-1133">Transmembrane helix</keyword>
<dbReference type="PANTHER" id="PTHR34989:SF1">
    <property type="entry name" value="PROTEIN HDED"/>
    <property type="match status" value="1"/>
</dbReference>
<dbReference type="Pfam" id="PF03729">
    <property type="entry name" value="DUF308"/>
    <property type="match status" value="1"/>
</dbReference>
<proteinExistence type="predicted"/>
<dbReference type="EMBL" id="PDWN01000008">
    <property type="protein sequence ID" value="KAF1694366.1"/>
    <property type="molecule type" value="Genomic_DNA"/>
</dbReference>
<keyword evidence="1" id="KW-0472">Membrane</keyword>
<dbReference type="PANTHER" id="PTHR34989">
    <property type="entry name" value="PROTEIN HDED"/>
    <property type="match status" value="1"/>
</dbReference>
<feature type="transmembrane region" description="Helical" evidence="1">
    <location>
        <begin position="62"/>
        <end position="80"/>
    </location>
</feature>
<feature type="transmembrane region" description="Helical" evidence="1">
    <location>
        <begin position="30"/>
        <end position="50"/>
    </location>
</feature>
<keyword evidence="1" id="KW-0812">Transmembrane</keyword>
<evidence type="ECO:0000313" key="2">
    <source>
        <dbReference type="EMBL" id="KAF1694366.1"/>
    </source>
</evidence>
<feature type="transmembrane region" description="Helical" evidence="1">
    <location>
        <begin position="86"/>
        <end position="107"/>
    </location>
</feature>
<feature type="transmembrane region" description="Helical" evidence="1">
    <location>
        <begin position="119"/>
        <end position="137"/>
    </location>
</feature>
<evidence type="ECO:0000313" key="3">
    <source>
        <dbReference type="Proteomes" id="UP000788419"/>
    </source>
</evidence>
<evidence type="ECO:0008006" key="4">
    <source>
        <dbReference type="Google" id="ProtNLM"/>
    </source>
</evidence>
<gene>
    <name evidence="2" type="ORF">CSC65_09265</name>
</gene>
<organism evidence="2 3">
    <name type="scientific">Pseudoxanthomonas daejeonensis</name>
    <dbReference type="NCBI Taxonomy" id="266062"/>
    <lineage>
        <taxon>Bacteria</taxon>
        <taxon>Pseudomonadati</taxon>
        <taxon>Pseudomonadota</taxon>
        <taxon>Gammaproteobacteria</taxon>
        <taxon>Lysobacterales</taxon>
        <taxon>Lysobacteraceae</taxon>
        <taxon>Pseudoxanthomonas</taxon>
    </lineage>
</organism>
<sequence>MSRAWWVFLLYGLFAIGFGLFALFRPQSTVWVMLMAFGLLALGDGVVSLLSVFRKDVALPNGLLLLYAVVSIGFGLLALFNPQMVATVLVWLLALWLIFAGIARIVFAVQMRRLVEGNWLLALSGVLAVLLGILFLARPNLGVAGLALWIGIGALLYGVLQLALAFYMRKRATRLVG</sequence>
<dbReference type="InterPro" id="IPR005325">
    <property type="entry name" value="DUF308_memb"/>
</dbReference>
<feature type="transmembrane region" description="Helical" evidence="1">
    <location>
        <begin position="143"/>
        <end position="167"/>
    </location>
</feature>
<feature type="transmembrane region" description="Helical" evidence="1">
    <location>
        <begin position="5"/>
        <end position="24"/>
    </location>
</feature>
<protein>
    <recommendedName>
        <fullName evidence="4">HdeD family acid-resistance protein</fullName>
    </recommendedName>
</protein>
<reference evidence="2 3" key="1">
    <citation type="submission" date="2017-10" db="EMBL/GenBank/DDBJ databases">
        <title>Whole genome sequencing of members of genus Pseudoxanthomonas.</title>
        <authorList>
            <person name="Kumar S."/>
            <person name="Bansal K."/>
            <person name="Kaur A."/>
            <person name="Patil P."/>
            <person name="Sharma S."/>
            <person name="Patil P.B."/>
        </authorList>
    </citation>
    <scope>NUCLEOTIDE SEQUENCE [LARGE SCALE GENOMIC DNA]</scope>
    <source>
        <strain evidence="2 3">DSM 17801</strain>
    </source>
</reference>
<dbReference type="RefSeq" id="WP_162410310.1">
    <property type="nucleotide sequence ID" value="NZ_CP093331.1"/>
</dbReference>
<keyword evidence="3" id="KW-1185">Reference proteome</keyword>
<comment type="caution">
    <text evidence="2">The sequence shown here is derived from an EMBL/GenBank/DDBJ whole genome shotgun (WGS) entry which is preliminary data.</text>
</comment>
<dbReference type="InterPro" id="IPR052712">
    <property type="entry name" value="Acid_resist_chaperone_HdeD"/>
</dbReference>
<name>A0ABQ6Z6M8_9GAMM</name>
<accession>A0ABQ6Z6M8</accession>
<dbReference type="Proteomes" id="UP000788419">
    <property type="component" value="Unassembled WGS sequence"/>
</dbReference>
<evidence type="ECO:0000256" key="1">
    <source>
        <dbReference type="SAM" id="Phobius"/>
    </source>
</evidence>